<evidence type="ECO:0000313" key="3">
    <source>
        <dbReference type="Proteomes" id="UP000001681"/>
    </source>
</evidence>
<gene>
    <name evidence="2" type="ordered locus">Exig_1391</name>
</gene>
<feature type="transmembrane region" description="Helical" evidence="1">
    <location>
        <begin position="7"/>
        <end position="29"/>
    </location>
</feature>
<reference evidence="2 3" key="2">
    <citation type="journal article" date="2008" name="BMC Genomics">
        <title>Architecture of thermal adaptation in an Exiguobacterium sibiricum strain isolated from 3 million year old permafrost: a genome and transcriptome approach.</title>
        <authorList>
            <person name="Rodrigues D.F."/>
            <person name="Ivanova N."/>
            <person name="He Z."/>
            <person name="Huebner M."/>
            <person name="Zhou J."/>
            <person name="Tiedje J.M."/>
        </authorList>
    </citation>
    <scope>NUCLEOTIDE SEQUENCE [LARGE SCALE GENOMIC DNA]</scope>
    <source>
        <strain evidence="3">DSM 17290 / CIP 109462 / JCM 13490 / 255-15</strain>
    </source>
</reference>
<protein>
    <submittedName>
        <fullName evidence="2">Uncharacterized protein</fullName>
    </submittedName>
</protein>
<keyword evidence="3" id="KW-1185">Reference proteome</keyword>
<dbReference type="EMBL" id="CP001022">
    <property type="protein sequence ID" value="ACB60861.1"/>
    <property type="molecule type" value="Genomic_DNA"/>
</dbReference>
<reference evidence="2 3" key="1">
    <citation type="journal article" date="2006" name="Extremophiles">
        <title>Characterization of Exiguobacterium isolates from the Siberian permafrost. Description of Exiguobacterium sibiricum sp. nov.</title>
        <authorList>
            <person name="Rodrigues D.F."/>
            <person name="Goris J."/>
            <person name="Vishnivetskaya T."/>
            <person name="Gilichinsky D."/>
            <person name="Thomashow M.F."/>
            <person name="Tiedje J.M."/>
        </authorList>
    </citation>
    <scope>NUCLEOTIDE SEQUENCE [LARGE SCALE GENOMIC DNA]</scope>
    <source>
        <strain evidence="3">DSM 17290 / CIP 109462 / JCM 13490 / 255-15</strain>
    </source>
</reference>
<name>B1YFT4_EXIS2</name>
<proteinExistence type="predicted"/>
<dbReference type="AlphaFoldDB" id="B1YFT4"/>
<dbReference type="KEGG" id="esi:Exig_1391"/>
<evidence type="ECO:0000256" key="1">
    <source>
        <dbReference type="SAM" id="Phobius"/>
    </source>
</evidence>
<reference evidence="3" key="3">
    <citation type="submission" date="2008-04" db="EMBL/GenBank/DDBJ databases">
        <title>Complete sequence of chromosome of Exiguobacterium sibiricum 255-15.</title>
        <authorList>
            <consortium name="US DOE Joint Genome Institute"/>
            <person name="Copeland A."/>
            <person name="Lucas S."/>
            <person name="Lapidus A."/>
            <person name="Glavina del Rio T."/>
            <person name="Dalin E."/>
            <person name="Tice H."/>
            <person name="Bruce D."/>
            <person name="Goodwin L."/>
            <person name="Pitluck S."/>
            <person name="Kiss H."/>
            <person name="Chertkov O."/>
            <person name="Monk C."/>
            <person name="Brettin T."/>
            <person name="Detter J.C."/>
            <person name="Han C."/>
            <person name="Kuske C.R."/>
            <person name="Schmutz J."/>
            <person name="Larimer F."/>
            <person name="Land M."/>
            <person name="Hauser L."/>
            <person name="Kyrpides N."/>
            <person name="Mikhailova N."/>
            <person name="Vishnivetskaya T."/>
            <person name="Rodrigues D.F."/>
            <person name="Gilichinsky D."/>
            <person name="Tiedje J."/>
            <person name="Richardson P."/>
        </authorList>
    </citation>
    <scope>NUCLEOTIDE SEQUENCE [LARGE SCALE GENOMIC DNA]</scope>
    <source>
        <strain evidence="3">DSM 17290 / CIP 109462 / JCM 13490 / 255-15</strain>
    </source>
</reference>
<dbReference type="Proteomes" id="UP000001681">
    <property type="component" value="Chromosome"/>
</dbReference>
<dbReference type="RefSeq" id="WP_012370282.1">
    <property type="nucleotide sequence ID" value="NC_010556.1"/>
</dbReference>
<dbReference type="eggNOG" id="ENOG502ZIH2">
    <property type="taxonomic scope" value="Bacteria"/>
</dbReference>
<sequence length="80" mass="8841">MNMKSFLLSFILIYLLLSLPAFFGIGYVIDWVPEATLGQKFNGYVIAGLGNQFLLKSLCAVIASIVLSLLLSNRKVGKRM</sequence>
<dbReference type="HOGENOM" id="CLU_2584534_0_0_9"/>
<evidence type="ECO:0000313" key="2">
    <source>
        <dbReference type="EMBL" id="ACB60861.1"/>
    </source>
</evidence>
<feature type="transmembrane region" description="Helical" evidence="1">
    <location>
        <begin position="49"/>
        <end position="71"/>
    </location>
</feature>
<keyword evidence="1" id="KW-1133">Transmembrane helix</keyword>
<accession>B1YFT4</accession>
<keyword evidence="1" id="KW-0812">Transmembrane</keyword>
<dbReference type="STRING" id="262543.Exig_1391"/>
<organism evidence="2 3">
    <name type="scientific">Exiguobacterium sibiricum (strain DSM 17290 / CCUG 55495 / CIP 109462 / JCM 13490 / 255-15)</name>
    <dbReference type="NCBI Taxonomy" id="262543"/>
    <lineage>
        <taxon>Bacteria</taxon>
        <taxon>Bacillati</taxon>
        <taxon>Bacillota</taxon>
        <taxon>Bacilli</taxon>
        <taxon>Bacillales</taxon>
        <taxon>Bacillales Family XII. Incertae Sedis</taxon>
        <taxon>Exiguobacterium</taxon>
    </lineage>
</organism>
<keyword evidence="1" id="KW-0472">Membrane</keyword>